<dbReference type="Pfam" id="PF12937">
    <property type="entry name" value="F-box-like"/>
    <property type="match status" value="1"/>
</dbReference>
<evidence type="ECO:0000313" key="2">
    <source>
        <dbReference type="EMBL" id="CAI2179701.1"/>
    </source>
</evidence>
<dbReference type="EMBL" id="CAMKVN010002130">
    <property type="protein sequence ID" value="CAI2179701.1"/>
    <property type="molecule type" value="Genomic_DNA"/>
</dbReference>
<dbReference type="InterPro" id="IPR032675">
    <property type="entry name" value="LRR_dom_sf"/>
</dbReference>
<keyword evidence="3" id="KW-1185">Reference proteome</keyword>
<evidence type="ECO:0000259" key="1">
    <source>
        <dbReference type="Pfam" id="PF12937"/>
    </source>
</evidence>
<feature type="domain" description="F-box" evidence="1">
    <location>
        <begin position="6"/>
        <end position="48"/>
    </location>
</feature>
<dbReference type="OrthoDB" id="2404676at2759"/>
<proteinExistence type="predicted"/>
<sequence>MSAVILPELCLIKIFEELKNNFVSLYSCVLVNRHWCTLALPELWKNPFDVINDSNLKGVIKANIRLLNTYISCLSEDTRKNFGLKSFTKSPLFDYGIYLQYLHLKIIHKSIYIWLNFGDPVVFKLKSTTKKRKVSIDDEQILKALCEYFVNRSTRIKGVDLSYGTYLNVFDLPNADLNLLRLQNFKFGMQCNSGAVSSAAKITKNISTLDINLIDAAPYPKLITSLNDIVRLIKSQKNLKQITLCCSVSDFSEIINSLSIHYETLTHINLHHINFEYDFPLAEFAEYLNLNYLEIDNCKFIRGKMTKQDLKPFQKLHSILIKNTNLPFEILEYLFCQANNSLQVLELSANSTDFDRLENICLKFCPNIKKFITTKQSSYDHIISMVNACKNLEEIYIYEDQEDWHEGMFNLHLSCNSADANKFLRALGKILPSSVHTIKYSLDWPFDPKSLEIFLDHFQPRKFMLLEFHDCSFFSDKHLNVIIKVCGKTLKKLHIDGMHNLHHIYVLERRHQFLGELYVEEVKYKRWFVDSQCLSVVHY</sequence>
<dbReference type="Gene3D" id="3.80.10.10">
    <property type="entry name" value="Ribonuclease Inhibitor"/>
    <property type="match status" value="1"/>
</dbReference>
<organism evidence="2 3">
    <name type="scientific">Funneliformis geosporum</name>
    <dbReference type="NCBI Taxonomy" id="1117311"/>
    <lineage>
        <taxon>Eukaryota</taxon>
        <taxon>Fungi</taxon>
        <taxon>Fungi incertae sedis</taxon>
        <taxon>Mucoromycota</taxon>
        <taxon>Glomeromycotina</taxon>
        <taxon>Glomeromycetes</taxon>
        <taxon>Glomerales</taxon>
        <taxon>Glomeraceae</taxon>
        <taxon>Funneliformis</taxon>
    </lineage>
</organism>
<name>A0A9W4SSE0_9GLOM</name>
<dbReference type="SUPFAM" id="SSF81383">
    <property type="entry name" value="F-box domain"/>
    <property type="match status" value="1"/>
</dbReference>
<dbReference type="InterPro" id="IPR036047">
    <property type="entry name" value="F-box-like_dom_sf"/>
</dbReference>
<protein>
    <submittedName>
        <fullName evidence="2">15879_t:CDS:1</fullName>
    </submittedName>
</protein>
<reference evidence="2" key="1">
    <citation type="submission" date="2022-08" db="EMBL/GenBank/DDBJ databases">
        <authorList>
            <person name="Kallberg Y."/>
            <person name="Tangrot J."/>
            <person name="Rosling A."/>
        </authorList>
    </citation>
    <scope>NUCLEOTIDE SEQUENCE</scope>
    <source>
        <strain evidence="2">Wild A</strain>
    </source>
</reference>
<dbReference type="Proteomes" id="UP001153678">
    <property type="component" value="Unassembled WGS sequence"/>
</dbReference>
<evidence type="ECO:0000313" key="3">
    <source>
        <dbReference type="Proteomes" id="UP001153678"/>
    </source>
</evidence>
<comment type="caution">
    <text evidence="2">The sequence shown here is derived from an EMBL/GenBank/DDBJ whole genome shotgun (WGS) entry which is preliminary data.</text>
</comment>
<dbReference type="InterPro" id="IPR001810">
    <property type="entry name" value="F-box_dom"/>
</dbReference>
<gene>
    <name evidence="2" type="ORF">FWILDA_LOCUS9219</name>
</gene>
<accession>A0A9W4SSE0</accession>
<dbReference type="SUPFAM" id="SSF52047">
    <property type="entry name" value="RNI-like"/>
    <property type="match status" value="1"/>
</dbReference>
<dbReference type="AlphaFoldDB" id="A0A9W4SSE0"/>